<evidence type="ECO:0000313" key="1">
    <source>
        <dbReference type="EMBL" id="VVC45365.1"/>
    </source>
</evidence>
<dbReference type="AlphaFoldDB" id="A0A5E4NNH8"/>
<dbReference type="Proteomes" id="UP000325440">
    <property type="component" value="Unassembled WGS sequence"/>
</dbReference>
<dbReference type="EMBL" id="CABPRJ010002400">
    <property type="protein sequence ID" value="VVC45365.1"/>
    <property type="molecule type" value="Genomic_DNA"/>
</dbReference>
<dbReference type="OrthoDB" id="6623035at2759"/>
<proteinExistence type="predicted"/>
<dbReference type="PANTHER" id="PTHR45749">
    <property type="match status" value="1"/>
</dbReference>
<gene>
    <name evidence="1" type="ORF">CINCED_3A003254</name>
</gene>
<sequence length="159" mass="18508">MSDSLSYWKNVLHRIVETLKFLTSRGLAIRGSKETLGSVNNGNYLGCLELIAKFDTFISQHLIKYENKGHGNVSYISSKICTEFILIMEETVIKEIVKQIQSRKYFSIIVDSTPDITKIDQLTIAIRYVLFMFDRFPDERFMVFFNQLAIWKEYGKSNN</sequence>
<dbReference type="PANTHER" id="PTHR45749:SF23">
    <property type="entry name" value="ZINC FINGER MYM-TYPE PROTEIN 1-LIKE"/>
    <property type="match status" value="1"/>
</dbReference>
<organism evidence="1 2">
    <name type="scientific">Cinara cedri</name>
    <dbReference type="NCBI Taxonomy" id="506608"/>
    <lineage>
        <taxon>Eukaryota</taxon>
        <taxon>Metazoa</taxon>
        <taxon>Ecdysozoa</taxon>
        <taxon>Arthropoda</taxon>
        <taxon>Hexapoda</taxon>
        <taxon>Insecta</taxon>
        <taxon>Pterygota</taxon>
        <taxon>Neoptera</taxon>
        <taxon>Paraneoptera</taxon>
        <taxon>Hemiptera</taxon>
        <taxon>Sternorrhyncha</taxon>
        <taxon>Aphidomorpha</taxon>
        <taxon>Aphidoidea</taxon>
        <taxon>Aphididae</taxon>
        <taxon>Lachninae</taxon>
        <taxon>Cinara</taxon>
    </lineage>
</organism>
<keyword evidence="2" id="KW-1185">Reference proteome</keyword>
<evidence type="ECO:0000313" key="2">
    <source>
        <dbReference type="Proteomes" id="UP000325440"/>
    </source>
</evidence>
<protein>
    <submittedName>
        <fullName evidence="1">Uncharacterized protein</fullName>
    </submittedName>
</protein>
<accession>A0A5E4NNH8</accession>
<name>A0A5E4NNH8_9HEMI</name>
<reference evidence="1 2" key="1">
    <citation type="submission" date="2019-08" db="EMBL/GenBank/DDBJ databases">
        <authorList>
            <person name="Alioto T."/>
            <person name="Alioto T."/>
            <person name="Gomez Garrido J."/>
        </authorList>
    </citation>
    <scope>NUCLEOTIDE SEQUENCE [LARGE SCALE GENOMIC DNA]</scope>
</reference>